<feature type="domain" description="Glyoxalase/fosfomycin resistance/dioxygenase" evidence="2">
    <location>
        <begin position="7"/>
        <end position="85"/>
    </location>
</feature>
<dbReference type="Proteomes" id="UP000241203">
    <property type="component" value="Unassembled WGS sequence"/>
</dbReference>
<accession>A0A2P8GW08</accession>
<dbReference type="InterPro" id="IPR029068">
    <property type="entry name" value="Glyas_Bleomycin-R_OHBP_Dase"/>
</dbReference>
<dbReference type="Pfam" id="PF00903">
    <property type="entry name" value="Glyoxalase"/>
    <property type="match status" value="1"/>
</dbReference>
<dbReference type="EMBL" id="PYAU01000001">
    <property type="protein sequence ID" value="PSL38160.1"/>
    <property type="molecule type" value="Genomic_DNA"/>
</dbReference>
<evidence type="ECO:0000256" key="1">
    <source>
        <dbReference type="SAM" id="MobiDB-lite"/>
    </source>
</evidence>
<dbReference type="AlphaFoldDB" id="A0A2P8GW08"/>
<gene>
    <name evidence="3" type="ORF">CLV49_1774</name>
</gene>
<dbReference type="InterPro" id="IPR004360">
    <property type="entry name" value="Glyas_Fos-R_dOase_dom"/>
</dbReference>
<dbReference type="Gene3D" id="3.10.180.10">
    <property type="entry name" value="2,3-Dihydroxybiphenyl 1,2-Dioxygenase, domain 1"/>
    <property type="match status" value="1"/>
</dbReference>
<protein>
    <submittedName>
        <fullName evidence="3">Glyoxalase/bleomycin resistance protein/dioxygenase superfamily protein</fullName>
    </submittedName>
</protein>
<keyword evidence="3" id="KW-0560">Oxidoreductase</keyword>
<evidence type="ECO:0000259" key="2">
    <source>
        <dbReference type="Pfam" id="PF00903"/>
    </source>
</evidence>
<name>A0A2P8GW08_9MICO</name>
<dbReference type="SUPFAM" id="SSF54593">
    <property type="entry name" value="Glyoxalase/Bleomycin resistance protein/Dihydroxybiphenyl dioxygenase"/>
    <property type="match status" value="1"/>
</dbReference>
<organism evidence="3 4">
    <name type="scientific">Labedella gwakjiensis</name>
    <dbReference type="NCBI Taxonomy" id="390269"/>
    <lineage>
        <taxon>Bacteria</taxon>
        <taxon>Bacillati</taxon>
        <taxon>Actinomycetota</taxon>
        <taxon>Actinomycetes</taxon>
        <taxon>Micrococcales</taxon>
        <taxon>Microbacteriaceae</taxon>
        <taxon>Labedella</taxon>
    </lineage>
</organism>
<evidence type="ECO:0000313" key="4">
    <source>
        <dbReference type="Proteomes" id="UP000241203"/>
    </source>
</evidence>
<reference evidence="3 4" key="1">
    <citation type="submission" date="2018-03" db="EMBL/GenBank/DDBJ databases">
        <title>Genomic Encyclopedia of Archaeal and Bacterial Type Strains, Phase II (KMG-II): from individual species to whole genera.</title>
        <authorList>
            <person name="Goeker M."/>
        </authorList>
    </citation>
    <scope>NUCLEOTIDE SEQUENCE [LARGE SCALE GENOMIC DNA]</scope>
    <source>
        <strain evidence="3 4">DSM 21548</strain>
    </source>
</reference>
<evidence type="ECO:0000313" key="3">
    <source>
        <dbReference type="EMBL" id="PSL38160.1"/>
    </source>
</evidence>
<sequence length="89" mass="9629">MDWTLEVVVVPVSDLARSIAFYRDQVGLDHPSQLVTASRNSPSSIRRTTADVNESVGMTATSMRSESARRSSELHALTTVHPPSSSSSL</sequence>
<keyword evidence="3" id="KW-0223">Dioxygenase</keyword>
<dbReference type="GO" id="GO:0051213">
    <property type="term" value="F:dioxygenase activity"/>
    <property type="evidence" value="ECO:0007669"/>
    <property type="project" value="UniProtKB-KW"/>
</dbReference>
<feature type="region of interest" description="Disordered" evidence="1">
    <location>
        <begin position="58"/>
        <end position="89"/>
    </location>
</feature>
<comment type="caution">
    <text evidence="3">The sequence shown here is derived from an EMBL/GenBank/DDBJ whole genome shotgun (WGS) entry which is preliminary data.</text>
</comment>
<proteinExistence type="predicted"/>